<evidence type="ECO:0000313" key="2">
    <source>
        <dbReference type="Proteomes" id="UP000199648"/>
    </source>
</evidence>
<dbReference type="RefSeq" id="WP_092999150.1">
    <property type="nucleotide sequence ID" value="NZ_FMWD01000016.1"/>
</dbReference>
<dbReference type="AlphaFoldDB" id="A0A1G5R1L2"/>
<dbReference type="EMBL" id="FMWD01000016">
    <property type="protein sequence ID" value="SCZ67690.1"/>
    <property type="molecule type" value="Genomic_DNA"/>
</dbReference>
<name>A0A1G5R1L2_9GAMM</name>
<organism evidence="1 2">
    <name type="scientific">Thiohalomonas denitrificans</name>
    <dbReference type="NCBI Taxonomy" id="415747"/>
    <lineage>
        <taxon>Bacteria</taxon>
        <taxon>Pseudomonadati</taxon>
        <taxon>Pseudomonadota</taxon>
        <taxon>Gammaproteobacteria</taxon>
        <taxon>Thiohalomonadales</taxon>
        <taxon>Thiohalomonadaceae</taxon>
        <taxon>Thiohalomonas</taxon>
    </lineage>
</organism>
<sequence length="191" mass="21905">MAIHEETSLLHWNYFLALETDVERMARFVEFSGNNFGAYSIEMAHLFLAAASEVDVVAKLLCSLVGPEANPSNIEQYRTILRQHLQELENSPVTIPRYGLSLEPWSNWQRDETPDWWRDHNKVKHQRGEHFQLANLQNVLNAMGGLFLLILHYYRLVDGRRIEPPPSLFTPSSDLAIVAPSVGGRMALFFK</sequence>
<accession>A0A1G5R1L2</accession>
<evidence type="ECO:0000313" key="1">
    <source>
        <dbReference type="EMBL" id="SCZ67690.1"/>
    </source>
</evidence>
<reference evidence="1 2" key="1">
    <citation type="submission" date="2016-10" db="EMBL/GenBank/DDBJ databases">
        <authorList>
            <person name="de Groot N.N."/>
        </authorList>
    </citation>
    <scope>NUCLEOTIDE SEQUENCE [LARGE SCALE GENOMIC DNA]</scope>
    <source>
        <strain evidence="1 2">HLD2</strain>
    </source>
</reference>
<proteinExistence type="predicted"/>
<dbReference type="Proteomes" id="UP000199648">
    <property type="component" value="Unassembled WGS sequence"/>
</dbReference>
<dbReference type="OrthoDB" id="1437907at2"/>
<protein>
    <submittedName>
        <fullName evidence="1">Uncharacterized protein</fullName>
    </submittedName>
</protein>
<gene>
    <name evidence="1" type="ORF">SAMN03097708_03180</name>
</gene>
<keyword evidence="2" id="KW-1185">Reference proteome</keyword>